<keyword evidence="2" id="KW-1185">Reference proteome</keyword>
<name>A0ABW5QFP7_9HYPH</name>
<reference evidence="2" key="1">
    <citation type="journal article" date="2019" name="Int. J. Syst. Evol. Microbiol.">
        <title>The Global Catalogue of Microorganisms (GCM) 10K type strain sequencing project: providing services to taxonomists for standard genome sequencing and annotation.</title>
        <authorList>
            <consortium name="The Broad Institute Genomics Platform"/>
            <consortium name="The Broad Institute Genome Sequencing Center for Infectious Disease"/>
            <person name="Wu L."/>
            <person name="Ma J."/>
        </authorList>
    </citation>
    <scope>NUCLEOTIDE SEQUENCE [LARGE SCALE GENOMIC DNA]</scope>
    <source>
        <strain evidence="2">CCM 7427</strain>
    </source>
</reference>
<proteinExistence type="predicted"/>
<organism evidence="1 2">
    <name type="scientific">Devosia albogilva</name>
    <dbReference type="NCBI Taxonomy" id="429726"/>
    <lineage>
        <taxon>Bacteria</taxon>
        <taxon>Pseudomonadati</taxon>
        <taxon>Pseudomonadota</taxon>
        <taxon>Alphaproteobacteria</taxon>
        <taxon>Hyphomicrobiales</taxon>
        <taxon>Devosiaceae</taxon>
        <taxon>Devosia</taxon>
    </lineage>
</organism>
<gene>
    <name evidence="1" type="ORF">ACFSX5_00710</name>
</gene>
<sequence>MNMFRRAALRLSAMRYGMLLVLAAIIPMTVTAAVVTQLYAGAEQRDYDAQLARAAERAATAVAKELSNQIELLTILSESPRLDPPLQVAPFAELAERLRHSVPVWFSVRVSDLGGEFLVASPPLSTGTLAVVDAESHARVAATGEPVVGAMVNGPEGKPGFAVRVPVVRQGQVSYIVSAVLRPETLIDSMRSSTLPSG</sequence>
<comment type="caution">
    <text evidence="1">The sequence shown here is derived from an EMBL/GenBank/DDBJ whole genome shotgun (WGS) entry which is preliminary data.</text>
</comment>
<evidence type="ECO:0000313" key="2">
    <source>
        <dbReference type="Proteomes" id="UP001597521"/>
    </source>
</evidence>
<dbReference type="EMBL" id="JBHUNP010000001">
    <property type="protein sequence ID" value="MFD2646309.1"/>
    <property type="molecule type" value="Genomic_DNA"/>
</dbReference>
<dbReference type="Proteomes" id="UP001597521">
    <property type="component" value="Unassembled WGS sequence"/>
</dbReference>
<accession>A0ABW5QFP7</accession>
<dbReference type="RefSeq" id="WP_386830825.1">
    <property type="nucleotide sequence ID" value="NZ_JBHUNP010000001.1"/>
</dbReference>
<evidence type="ECO:0000313" key="1">
    <source>
        <dbReference type="EMBL" id="MFD2646309.1"/>
    </source>
</evidence>
<protein>
    <submittedName>
        <fullName evidence="1">Uncharacterized protein</fullName>
    </submittedName>
</protein>